<dbReference type="Proteomes" id="UP000216871">
    <property type="component" value="Unassembled WGS sequence"/>
</dbReference>
<dbReference type="AlphaFoldDB" id="A0A261FDB9"/>
<evidence type="ECO:0000256" key="1">
    <source>
        <dbReference type="SAM" id="MobiDB-lite"/>
    </source>
</evidence>
<protein>
    <submittedName>
        <fullName evidence="2">Uncharacterized protein</fullName>
    </submittedName>
</protein>
<evidence type="ECO:0000313" key="2">
    <source>
        <dbReference type="EMBL" id="OZG57132.1"/>
    </source>
</evidence>
<proteinExistence type="predicted"/>
<comment type="caution">
    <text evidence="2">The sequence shown here is derived from an EMBL/GenBank/DDBJ whole genome shotgun (WGS) entry which is preliminary data.</text>
</comment>
<gene>
    <name evidence="2" type="ORF">BMYO_2115</name>
</gene>
<feature type="compositionally biased region" description="Polar residues" evidence="1">
    <location>
        <begin position="31"/>
        <end position="40"/>
    </location>
</feature>
<accession>A0A261FDB9</accession>
<dbReference type="RefSeq" id="WP_094668501.1">
    <property type="nucleotide sequence ID" value="NZ_MWWW01000032.1"/>
</dbReference>
<organism evidence="2 3">
    <name type="scientific">Bifidobacterium myosotis</name>
    <dbReference type="NCBI Taxonomy" id="1630166"/>
    <lineage>
        <taxon>Bacteria</taxon>
        <taxon>Bacillati</taxon>
        <taxon>Actinomycetota</taxon>
        <taxon>Actinomycetes</taxon>
        <taxon>Bifidobacteriales</taxon>
        <taxon>Bifidobacteriaceae</taxon>
        <taxon>Bifidobacterium</taxon>
    </lineage>
</organism>
<sequence length="77" mass="8412">MEDDKNDMDERWVKALQAKGINAKPGVRGRQPNQSTQPTQHAERRTRGKTSLSGAVSVRTKPFKATGHKGGISRQGA</sequence>
<feature type="region of interest" description="Disordered" evidence="1">
    <location>
        <begin position="19"/>
        <end position="77"/>
    </location>
</feature>
<evidence type="ECO:0000313" key="3">
    <source>
        <dbReference type="Proteomes" id="UP000216871"/>
    </source>
</evidence>
<keyword evidence="3" id="KW-1185">Reference proteome</keyword>
<name>A0A261FDB9_9BIFI</name>
<reference evidence="2 3" key="1">
    <citation type="journal article" date="2017" name="BMC Genomics">
        <title>Comparative genomic and phylogenomic analyses of the Bifidobacteriaceae family.</title>
        <authorList>
            <person name="Lugli G.A."/>
            <person name="Milani C."/>
            <person name="Turroni F."/>
            <person name="Duranti S."/>
            <person name="Mancabelli L."/>
            <person name="Mangifesta M."/>
            <person name="Ferrario C."/>
            <person name="Modesto M."/>
            <person name="Mattarelli P."/>
            <person name="Jiri K."/>
            <person name="van Sinderen D."/>
            <person name="Ventura M."/>
        </authorList>
    </citation>
    <scope>NUCLEOTIDE SEQUENCE [LARGE SCALE GENOMIC DNA]</scope>
    <source>
        <strain evidence="2 3">DSM 100196</strain>
    </source>
</reference>
<dbReference type="EMBL" id="MWWW01000032">
    <property type="protein sequence ID" value="OZG57132.1"/>
    <property type="molecule type" value="Genomic_DNA"/>
</dbReference>